<accession>A0A0F9HPE2</accession>
<dbReference type="AlphaFoldDB" id="A0A0F9HPE2"/>
<gene>
    <name evidence="1" type="ORF">LCGC14_1678550</name>
</gene>
<proteinExistence type="predicted"/>
<evidence type="ECO:0000313" key="1">
    <source>
        <dbReference type="EMBL" id="KKM17166.1"/>
    </source>
</evidence>
<comment type="caution">
    <text evidence="1">The sequence shown here is derived from an EMBL/GenBank/DDBJ whole genome shotgun (WGS) entry which is preliminary data.</text>
</comment>
<sequence>MSITNKVELFINGEKKLERELEHIEPEQIIKTFDMILDYAKLHKGSKIRMLKGLQGLR</sequence>
<organism evidence="1">
    <name type="scientific">marine sediment metagenome</name>
    <dbReference type="NCBI Taxonomy" id="412755"/>
    <lineage>
        <taxon>unclassified sequences</taxon>
        <taxon>metagenomes</taxon>
        <taxon>ecological metagenomes</taxon>
    </lineage>
</organism>
<name>A0A0F9HPE2_9ZZZZ</name>
<reference evidence="1" key="1">
    <citation type="journal article" date="2015" name="Nature">
        <title>Complex archaea that bridge the gap between prokaryotes and eukaryotes.</title>
        <authorList>
            <person name="Spang A."/>
            <person name="Saw J.H."/>
            <person name="Jorgensen S.L."/>
            <person name="Zaremba-Niedzwiedzka K."/>
            <person name="Martijn J."/>
            <person name="Lind A.E."/>
            <person name="van Eijk R."/>
            <person name="Schleper C."/>
            <person name="Guy L."/>
            <person name="Ettema T.J."/>
        </authorList>
    </citation>
    <scope>NUCLEOTIDE SEQUENCE</scope>
</reference>
<protein>
    <submittedName>
        <fullName evidence="1">Uncharacterized protein</fullName>
    </submittedName>
</protein>
<dbReference type="EMBL" id="LAZR01014515">
    <property type="protein sequence ID" value="KKM17166.1"/>
    <property type="molecule type" value="Genomic_DNA"/>
</dbReference>